<dbReference type="EMBL" id="CP000155">
    <property type="protein sequence ID" value="ABC30497.1"/>
    <property type="molecule type" value="Genomic_DNA"/>
</dbReference>
<name>Q2SFS7_HAHCH</name>
<dbReference type="KEGG" id="hch:HCH_03765"/>
<dbReference type="STRING" id="349521.HCH_03765"/>
<dbReference type="HOGENOM" id="CLU_3365261_0_0_6"/>
<keyword evidence="2" id="KW-1185">Reference proteome</keyword>
<gene>
    <name evidence="1" type="ordered locus">HCH_03765</name>
</gene>
<evidence type="ECO:0000313" key="1">
    <source>
        <dbReference type="EMBL" id="ABC30497.1"/>
    </source>
</evidence>
<evidence type="ECO:0000313" key="2">
    <source>
        <dbReference type="Proteomes" id="UP000000238"/>
    </source>
</evidence>
<sequence length="35" mass="4243">MDKYGRFYLAGDELIYYGDNFEQFVEVTFLERELA</sequence>
<protein>
    <submittedName>
        <fullName evidence="1">Uncharacterized protein</fullName>
    </submittedName>
</protein>
<dbReference type="Proteomes" id="UP000000238">
    <property type="component" value="Chromosome"/>
</dbReference>
<reference evidence="1 2" key="1">
    <citation type="journal article" date="2005" name="Nucleic Acids Res.">
        <title>Genomic blueprint of Hahella chejuensis, a marine microbe producing an algicidal agent.</title>
        <authorList>
            <person name="Jeong H."/>
            <person name="Yim J.H."/>
            <person name="Lee C."/>
            <person name="Choi S.-H."/>
            <person name="Park Y.K."/>
            <person name="Yoon S.H."/>
            <person name="Hur C.-G."/>
            <person name="Kang H.-Y."/>
            <person name="Kim D."/>
            <person name="Lee H.H."/>
            <person name="Park K.H."/>
            <person name="Park S.-H."/>
            <person name="Park H.-S."/>
            <person name="Lee H.K."/>
            <person name="Oh T.K."/>
            <person name="Kim J.F."/>
        </authorList>
    </citation>
    <scope>NUCLEOTIDE SEQUENCE [LARGE SCALE GENOMIC DNA]</scope>
    <source>
        <strain evidence="1 2">KCTC 2396</strain>
    </source>
</reference>
<dbReference type="AlphaFoldDB" id="Q2SFS7"/>
<proteinExistence type="predicted"/>
<accession>Q2SFS7</accession>
<organism evidence="1 2">
    <name type="scientific">Hahella chejuensis (strain KCTC 2396)</name>
    <dbReference type="NCBI Taxonomy" id="349521"/>
    <lineage>
        <taxon>Bacteria</taxon>
        <taxon>Pseudomonadati</taxon>
        <taxon>Pseudomonadota</taxon>
        <taxon>Gammaproteobacteria</taxon>
        <taxon>Oceanospirillales</taxon>
        <taxon>Hahellaceae</taxon>
        <taxon>Hahella</taxon>
    </lineage>
</organism>